<evidence type="ECO:0000256" key="1">
    <source>
        <dbReference type="SAM" id="MobiDB-lite"/>
    </source>
</evidence>
<accession>A0A261UU99</accession>
<keyword evidence="2" id="KW-0812">Transmembrane</keyword>
<dbReference type="Proteomes" id="UP000216885">
    <property type="component" value="Unassembled WGS sequence"/>
</dbReference>
<feature type="domain" description="Bacteriophage tail tape measure N-terminal" evidence="3">
    <location>
        <begin position="43"/>
        <end position="187"/>
    </location>
</feature>
<comment type="caution">
    <text evidence="5">The sequence shown here is derived from an EMBL/GenBank/DDBJ whole genome shotgun (WGS) entry which is preliminary data.</text>
</comment>
<dbReference type="EMBL" id="NEVQ01000003">
    <property type="protein sequence ID" value="OZI64922.1"/>
    <property type="molecule type" value="Genomic_DNA"/>
</dbReference>
<name>A0A261UU99_9BORD</name>
<evidence type="ECO:0000259" key="3">
    <source>
        <dbReference type="Pfam" id="PF06791"/>
    </source>
</evidence>
<reference evidence="5 6" key="1">
    <citation type="submission" date="2017-05" db="EMBL/GenBank/DDBJ databases">
        <title>Complete and WGS of Bordetella genogroups.</title>
        <authorList>
            <person name="Spilker T."/>
            <person name="LiPuma J."/>
        </authorList>
    </citation>
    <scope>NUCLEOTIDE SEQUENCE [LARGE SCALE GENOMIC DNA]</scope>
    <source>
        <strain evidence="5 6">AU9919</strain>
    </source>
</reference>
<dbReference type="InterPro" id="IPR006431">
    <property type="entry name" value="Phage_tape_meas_C"/>
</dbReference>
<keyword evidence="6" id="KW-1185">Reference proteome</keyword>
<dbReference type="Pfam" id="PF06791">
    <property type="entry name" value="TMP_2"/>
    <property type="match status" value="1"/>
</dbReference>
<evidence type="ECO:0000256" key="2">
    <source>
        <dbReference type="SAM" id="Phobius"/>
    </source>
</evidence>
<organism evidence="5 6">
    <name type="scientific">Bordetella genomosp. 4</name>
    <dbReference type="NCBI Taxonomy" id="463044"/>
    <lineage>
        <taxon>Bacteria</taxon>
        <taxon>Pseudomonadati</taxon>
        <taxon>Pseudomonadota</taxon>
        <taxon>Betaproteobacteria</taxon>
        <taxon>Burkholderiales</taxon>
        <taxon>Alcaligenaceae</taxon>
        <taxon>Bordetella</taxon>
    </lineage>
</organism>
<dbReference type="AlphaFoldDB" id="A0A261UU99"/>
<feature type="compositionally biased region" description="Basic and acidic residues" evidence="1">
    <location>
        <begin position="571"/>
        <end position="588"/>
    </location>
</feature>
<evidence type="ECO:0000259" key="4">
    <source>
        <dbReference type="Pfam" id="PF09718"/>
    </source>
</evidence>
<dbReference type="Pfam" id="PF09718">
    <property type="entry name" value="Tape_meas_lam_C"/>
    <property type="match status" value="1"/>
</dbReference>
<keyword evidence="2" id="KW-1133">Transmembrane helix</keyword>
<dbReference type="NCBIfam" id="TIGR01541">
    <property type="entry name" value="tape_meas_lam_C"/>
    <property type="match status" value="1"/>
</dbReference>
<sequence length="1039" mass="108140">MSNSRSLGTLTLDLIAKLGGFESGMDRAGRISKAKSDQIGKDAESAAARTKAAYATIAAVAAGTIAGISLGTIFGSVIQETKQAEREQAQLAAVLKSTGEAAGFSRDQLNAMAAELEGKSIFSAGDINQAQTAFLAFNNIVGNEFVRAQQAAADMATRTGMSIQSAAETIGRALDIPSEGMASLTRQGFKFGEQERELVAALESVGKVGEAQAIVLQALESSYGGAAEAARNTFGGALDGLRNTISGLLTADDGSLEGARLAVEDFNKQLSSPEAVAAFSALVTTIAEGAGLLVRALTSVPWEKTLTVAGAIAVVLGARLAAAATASAVSFAAATAESVRYQMALASMAGLTTRAAAGITAMGVAARVASGAMALLGGPVGAAITAGAALVYFATSAGESKSKAEDLGQQVDYLSASFDGFTKSNAQAALIDIRNQLAQAQLKSLDASDAVNTLSAKLAGIPNTDPRFQSLNDQLIKARSEFDNASGAASRLNDRIVELSAIIAGFDASAAGGAVTASKTFTELSDKINEQILLTGKRTEADKLAARIGAGLVKGLKEGEGEKLIALQRTADQKAEEDKKEREREAKAKAAAQSAQSAAASAAKAREQRAAEAIKDYERQIELINTTGNRQQDASEASKLAFELESGKLTGISEQQKARLKQLAQELDIKLQLKRENENAIKLASYAATLDERNQTASDGFELELAGAGMGDKYKERLREILTIRQEFNREMSDLQAQLNKGDIDQGLYDAETEILRKALEDRLALQRDFYEQQDEAQANWLDGVSSAWENYRDTAVNYQQQAADFISGTLDDTTVAIGNNLAAMALESENLGDAVVNVAATMARSIINALAQMAAQWLVYQAVQLVAGKTAQASAATTLAANATATSLQAGLAAFASTAAIPIVGPFLAPAAMATALAATAPVAAAVSAAAFTGMAHDGIDAVPETGTWLLKKGERVTTAETSAKLDSVLSRIDSNVDRSGRGLTVVLNEDRERAGTVDQSTGLDGEDVIRIFVANIRNGGDAADAIQSSYGLRRVGR</sequence>
<dbReference type="RefSeq" id="WP_094837301.1">
    <property type="nucleotide sequence ID" value="NZ_NEVQ01000003.1"/>
</dbReference>
<evidence type="ECO:0000313" key="5">
    <source>
        <dbReference type="EMBL" id="OZI64922.1"/>
    </source>
</evidence>
<feature type="region of interest" description="Disordered" evidence="1">
    <location>
        <begin position="569"/>
        <end position="604"/>
    </location>
</feature>
<feature type="transmembrane region" description="Helical" evidence="2">
    <location>
        <begin position="52"/>
        <end position="78"/>
    </location>
</feature>
<protein>
    <submittedName>
        <fullName evidence="5">Phage tail tape measure protein</fullName>
    </submittedName>
</protein>
<feature type="domain" description="Bacteriophage tail tape measure C-terminal" evidence="4">
    <location>
        <begin position="780"/>
        <end position="865"/>
    </location>
</feature>
<gene>
    <name evidence="5" type="ORF">CAL20_02920</name>
</gene>
<feature type="transmembrane region" description="Helical" evidence="2">
    <location>
        <begin position="275"/>
        <end position="294"/>
    </location>
</feature>
<feature type="compositionally biased region" description="Low complexity" evidence="1">
    <location>
        <begin position="589"/>
        <end position="603"/>
    </location>
</feature>
<feature type="transmembrane region" description="Helical" evidence="2">
    <location>
        <begin position="372"/>
        <end position="393"/>
    </location>
</feature>
<proteinExistence type="predicted"/>
<feature type="transmembrane region" description="Helical" evidence="2">
    <location>
        <begin position="306"/>
        <end position="333"/>
    </location>
</feature>
<dbReference type="InterPro" id="IPR009628">
    <property type="entry name" value="Phage_tape_measure_N"/>
</dbReference>
<keyword evidence="2" id="KW-0472">Membrane</keyword>
<evidence type="ECO:0000313" key="6">
    <source>
        <dbReference type="Proteomes" id="UP000216885"/>
    </source>
</evidence>